<keyword evidence="1" id="KW-0812">Transmembrane</keyword>
<evidence type="ECO:0008006" key="4">
    <source>
        <dbReference type="Google" id="ProtNLM"/>
    </source>
</evidence>
<protein>
    <recommendedName>
        <fullName evidence="4">DoxX protein</fullName>
    </recommendedName>
</protein>
<feature type="transmembrane region" description="Helical" evidence="1">
    <location>
        <begin position="20"/>
        <end position="41"/>
    </location>
</feature>
<keyword evidence="3" id="KW-1185">Reference proteome</keyword>
<feature type="transmembrane region" description="Helical" evidence="1">
    <location>
        <begin position="61"/>
        <end position="83"/>
    </location>
</feature>
<name>A0A285X5U0_9FLAO</name>
<organism evidence="2 3">
    <name type="scientific">Salinimicrobium sediminis</name>
    <dbReference type="NCBI Taxonomy" id="1343891"/>
    <lineage>
        <taxon>Bacteria</taxon>
        <taxon>Pseudomonadati</taxon>
        <taxon>Bacteroidota</taxon>
        <taxon>Flavobacteriia</taxon>
        <taxon>Flavobacteriales</taxon>
        <taxon>Flavobacteriaceae</taxon>
        <taxon>Salinimicrobium</taxon>
    </lineage>
</organism>
<keyword evidence="1" id="KW-0472">Membrane</keyword>
<keyword evidence="1" id="KW-1133">Transmembrane helix</keyword>
<evidence type="ECO:0000313" key="3">
    <source>
        <dbReference type="Proteomes" id="UP000219193"/>
    </source>
</evidence>
<gene>
    <name evidence="2" type="ORF">SAMN06296241_2256</name>
</gene>
<reference evidence="3" key="1">
    <citation type="submission" date="2017-09" db="EMBL/GenBank/DDBJ databases">
        <authorList>
            <person name="Varghese N."/>
            <person name="Submissions S."/>
        </authorList>
    </citation>
    <scope>NUCLEOTIDE SEQUENCE [LARGE SCALE GENOMIC DNA]</scope>
    <source>
        <strain evidence="3">CGMCC 1.12641</strain>
    </source>
</reference>
<dbReference type="EMBL" id="OCMF01000003">
    <property type="protein sequence ID" value="SOC80700.1"/>
    <property type="molecule type" value="Genomic_DNA"/>
</dbReference>
<dbReference type="Proteomes" id="UP000219193">
    <property type="component" value="Unassembled WGS sequence"/>
</dbReference>
<sequence length="227" mass="25523">MNNLYRNISQFRNIPILNLLLVNLRYMIGLGFLPSGMIKVLDKPFTRVENVGVFYDFLDALYTTGIYYNMIGLMQVIAAILLITQRFATLGSFLFLPIIFNITVLTISTIGSLTPLIALLMLLGIIFLLLWDYQKWFNIFNPDNAIKNLPSHNSYLTYNAVQLWTGVILISLPSLLIFAGYLKTGVASVGIILIVGNLASEKVQPVLRPFFSKLLRGTATETHTQKL</sequence>
<evidence type="ECO:0000313" key="2">
    <source>
        <dbReference type="EMBL" id="SOC80700.1"/>
    </source>
</evidence>
<feature type="transmembrane region" description="Helical" evidence="1">
    <location>
        <begin position="116"/>
        <end position="134"/>
    </location>
</feature>
<dbReference type="AlphaFoldDB" id="A0A285X5U0"/>
<feature type="transmembrane region" description="Helical" evidence="1">
    <location>
        <begin position="90"/>
        <end position="110"/>
    </location>
</feature>
<accession>A0A285X5U0</accession>
<proteinExistence type="predicted"/>
<feature type="transmembrane region" description="Helical" evidence="1">
    <location>
        <begin position="155"/>
        <end position="172"/>
    </location>
</feature>
<evidence type="ECO:0000256" key="1">
    <source>
        <dbReference type="SAM" id="Phobius"/>
    </source>
</evidence>